<comment type="caution">
    <text evidence="1">The sequence shown here is derived from an EMBL/GenBank/DDBJ whole genome shotgun (WGS) entry which is preliminary data.</text>
</comment>
<sequence>MAEQRAVSLPSQMTVDEYIYLPSDKEDFEEVTYRIGGKWMVYSMGLNQQDKFWQALLPLYHQGLILGLKASAAKGTKAQVENDREGHIIMCYTEDSDDKRCVKNTADAIRAAVGFREIMYYKSNAASIDGKYNHEGHKGVSKYMHTYKGQLFERAKFNRWKIVSFDDMRSFDICVKFFFSGLGFKFPRIVDSIDSLKTV</sequence>
<protein>
    <submittedName>
        <fullName evidence="1">Uncharacterized protein</fullName>
    </submittedName>
</protein>
<dbReference type="AlphaFoldDB" id="A0A4Y2F0Z1"/>
<dbReference type="Gene3D" id="3.30.760.10">
    <property type="entry name" value="RNA Cap, Translation Initiation Factor Eif4e"/>
    <property type="match status" value="1"/>
</dbReference>
<dbReference type="EMBL" id="BGPR01000741">
    <property type="protein sequence ID" value="GBM33785.1"/>
    <property type="molecule type" value="Genomic_DNA"/>
</dbReference>
<organism evidence="1 2">
    <name type="scientific">Araneus ventricosus</name>
    <name type="common">Orbweaver spider</name>
    <name type="synonym">Epeira ventricosa</name>
    <dbReference type="NCBI Taxonomy" id="182803"/>
    <lineage>
        <taxon>Eukaryota</taxon>
        <taxon>Metazoa</taxon>
        <taxon>Ecdysozoa</taxon>
        <taxon>Arthropoda</taxon>
        <taxon>Chelicerata</taxon>
        <taxon>Arachnida</taxon>
        <taxon>Araneae</taxon>
        <taxon>Araneomorphae</taxon>
        <taxon>Entelegynae</taxon>
        <taxon>Araneoidea</taxon>
        <taxon>Araneidae</taxon>
        <taxon>Araneus</taxon>
    </lineage>
</organism>
<keyword evidence="2" id="KW-1185">Reference proteome</keyword>
<dbReference type="OrthoDB" id="6407627at2759"/>
<proteinExistence type="predicted"/>
<dbReference type="Proteomes" id="UP000499080">
    <property type="component" value="Unassembled WGS sequence"/>
</dbReference>
<dbReference type="Pfam" id="PF08939">
    <property type="entry name" value="Bles03"/>
    <property type="match status" value="1"/>
</dbReference>
<gene>
    <name evidence="1" type="ORF">AVEN_183043_1</name>
</gene>
<evidence type="ECO:0000313" key="1">
    <source>
        <dbReference type="EMBL" id="GBM33785.1"/>
    </source>
</evidence>
<name>A0A4Y2F0Z1_ARAVE</name>
<evidence type="ECO:0000313" key="2">
    <source>
        <dbReference type="Proteomes" id="UP000499080"/>
    </source>
</evidence>
<dbReference type="InterPro" id="IPR023398">
    <property type="entry name" value="TIF_eIF4e-like"/>
</dbReference>
<dbReference type="SUPFAM" id="SSF55418">
    <property type="entry name" value="eIF4e-like"/>
    <property type="match status" value="1"/>
</dbReference>
<reference evidence="1 2" key="1">
    <citation type="journal article" date="2019" name="Sci. Rep.">
        <title>Orb-weaving spider Araneus ventricosus genome elucidates the spidroin gene catalogue.</title>
        <authorList>
            <person name="Kono N."/>
            <person name="Nakamura H."/>
            <person name="Ohtoshi R."/>
            <person name="Moran D.A.P."/>
            <person name="Shinohara A."/>
            <person name="Yoshida Y."/>
            <person name="Fujiwara M."/>
            <person name="Mori M."/>
            <person name="Tomita M."/>
            <person name="Arakawa K."/>
        </authorList>
    </citation>
    <scope>NUCLEOTIDE SEQUENCE [LARGE SCALE GENOMIC DNA]</scope>
</reference>
<accession>A0A4Y2F0Z1</accession>
<dbReference type="InterPro" id="IPR015034">
    <property type="entry name" value="Bles03"/>
</dbReference>